<comment type="caution">
    <text evidence="1">The sequence shown here is derived from an EMBL/GenBank/DDBJ whole genome shotgun (WGS) entry which is preliminary data.</text>
</comment>
<proteinExistence type="predicted"/>
<evidence type="ECO:0008006" key="3">
    <source>
        <dbReference type="Google" id="ProtNLM"/>
    </source>
</evidence>
<evidence type="ECO:0000313" key="1">
    <source>
        <dbReference type="EMBL" id="NMO97186.1"/>
    </source>
</evidence>
<dbReference type="EMBL" id="JABBPN010000015">
    <property type="protein sequence ID" value="NMO97186.1"/>
    <property type="molecule type" value="Genomic_DNA"/>
</dbReference>
<evidence type="ECO:0000313" key="2">
    <source>
        <dbReference type="Proteomes" id="UP000565468"/>
    </source>
</evidence>
<dbReference type="Proteomes" id="UP000565468">
    <property type="component" value="Unassembled WGS sequence"/>
</dbReference>
<dbReference type="RefSeq" id="WP_169505969.1">
    <property type="nucleotide sequence ID" value="NZ_JABBPN010000015.1"/>
</dbReference>
<keyword evidence="2" id="KW-1185">Reference proteome</keyword>
<accession>A0A848M9A0</accession>
<dbReference type="AlphaFoldDB" id="A0A848M9A0"/>
<sequence length="137" mass="13825">MAKRFLDAQLSLANNGTVAGGTGVTTTPTLILTLGLDLTTAGANAQVHFQGTVGLTIAAAETITIQVTRGVGGPVIYEVVQDYEAPTAAVTEVVTFTGADYLPPAAFTVYQVLISGGAGTTAIEEGPLSFTAAGYSD</sequence>
<reference evidence="1 2" key="1">
    <citation type="submission" date="2020-04" db="EMBL/GenBank/DDBJ databases">
        <title>Paenibacillus algicola sp. nov., a novel marine bacterium producing alginate lyase.</title>
        <authorList>
            <person name="Huang H."/>
        </authorList>
    </citation>
    <scope>NUCLEOTIDE SEQUENCE [LARGE SCALE GENOMIC DNA]</scope>
    <source>
        <strain evidence="1 2">L7-75</strain>
    </source>
</reference>
<gene>
    <name evidence="1" type="ORF">HII30_15590</name>
</gene>
<name>A0A848M9A0_PAELE</name>
<organism evidence="1 2">
    <name type="scientific">Paenibacillus lemnae</name>
    <dbReference type="NCBI Taxonomy" id="1330551"/>
    <lineage>
        <taxon>Bacteria</taxon>
        <taxon>Bacillati</taxon>
        <taxon>Bacillota</taxon>
        <taxon>Bacilli</taxon>
        <taxon>Bacillales</taxon>
        <taxon>Paenibacillaceae</taxon>
        <taxon>Paenibacillus</taxon>
    </lineage>
</organism>
<protein>
    <recommendedName>
        <fullName evidence="3">Exosporium protein C</fullName>
    </recommendedName>
</protein>